<organism evidence="2 3">
    <name type="scientific">Canna indica</name>
    <name type="common">Indian-shot</name>
    <dbReference type="NCBI Taxonomy" id="4628"/>
    <lineage>
        <taxon>Eukaryota</taxon>
        <taxon>Viridiplantae</taxon>
        <taxon>Streptophyta</taxon>
        <taxon>Embryophyta</taxon>
        <taxon>Tracheophyta</taxon>
        <taxon>Spermatophyta</taxon>
        <taxon>Magnoliopsida</taxon>
        <taxon>Liliopsida</taxon>
        <taxon>Zingiberales</taxon>
        <taxon>Cannaceae</taxon>
        <taxon>Canna</taxon>
    </lineage>
</organism>
<gene>
    <name evidence="2" type="ORF">Cni_G24767</name>
</gene>
<feature type="region of interest" description="Disordered" evidence="1">
    <location>
        <begin position="169"/>
        <end position="195"/>
    </location>
</feature>
<accession>A0AAQ3KWI1</accession>
<sequence>MHGLRQQYNRPKMHIIEGLTSIELMPPLRSTLEESIRSPAFLVADEIGADLADLGWQDCHIRSILTVDPQLGAQAENGNDLEAVPAANAGTFPPAAALPRRRCPPRMVRSPPAEFVILGKRPRSKRKRISLDALADVAFFPAAVEPAATPREVASHPTSGLFPLLDLSCSNSPSSSSSWKMSSSSSPPSSPLYLK</sequence>
<reference evidence="2 3" key="1">
    <citation type="submission" date="2023-10" db="EMBL/GenBank/DDBJ databases">
        <title>Chromosome-scale genome assembly provides insights into flower coloration mechanisms of Canna indica.</title>
        <authorList>
            <person name="Li C."/>
        </authorList>
    </citation>
    <scope>NUCLEOTIDE SEQUENCE [LARGE SCALE GENOMIC DNA]</scope>
    <source>
        <tissue evidence="2">Flower</tissue>
    </source>
</reference>
<keyword evidence="3" id="KW-1185">Reference proteome</keyword>
<protein>
    <submittedName>
        <fullName evidence="2">Uncharacterized protein</fullName>
    </submittedName>
</protein>
<dbReference type="PANTHER" id="PTHR35096">
    <property type="entry name" value="BNAA08G28570D PROTEIN"/>
    <property type="match status" value="1"/>
</dbReference>
<evidence type="ECO:0000256" key="1">
    <source>
        <dbReference type="SAM" id="MobiDB-lite"/>
    </source>
</evidence>
<dbReference type="AlphaFoldDB" id="A0AAQ3KWI1"/>
<dbReference type="Proteomes" id="UP001327560">
    <property type="component" value="Chromosome 8"/>
</dbReference>
<evidence type="ECO:0000313" key="2">
    <source>
        <dbReference type="EMBL" id="WOL15985.1"/>
    </source>
</evidence>
<proteinExistence type="predicted"/>
<name>A0AAQ3KWI1_9LILI</name>
<dbReference type="PANTHER" id="PTHR35096:SF8">
    <property type="entry name" value="OS03G0308600 PROTEIN"/>
    <property type="match status" value="1"/>
</dbReference>
<dbReference type="EMBL" id="CP136897">
    <property type="protein sequence ID" value="WOL15985.1"/>
    <property type="molecule type" value="Genomic_DNA"/>
</dbReference>
<evidence type="ECO:0000313" key="3">
    <source>
        <dbReference type="Proteomes" id="UP001327560"/>
    </source>
</evidence>